<dbReference type="InterPro" id="IPR025405">
    <property type="entry name" value="DUF4131"/>
</dbReference>
<dbReference type="InterPro" id="IPR004797">
    <property type="entry name" value="Competence_ComEC/Rec2"/>
</dbReference>
<keyword evidence="5 6" id="KW-0472">Membrane</keyword>
<feature type="transmembrane region" description="Helical" evidence="6">
    <location>
        <begin position="351"/>
        <end position="368"/>
    </location>
</feature>
<keyword evidence="9" id="KW-1185">Reference proteome</keyword>
<dbReference type="PANTHER" id="PTHR30619:SF1">
    <property type="entry name" value="RECOMBINATION PROTEIN 2"/>
    <property type="match status" value="1"/>
</dbReference>
<dbReference type="NCBIfam" id="TIGR00360">
    <property type="entry name" value="ComEC_N-term"/>
    <property type="match status" value="1"/>
</dbReference>
<dbReference type="STRING" id="135739.BTO32_02590"/>
<feature type="transmembrane region" description="Helical" evidence="6">
    <location>
        <begin position="469"/>
        <end position="487"/>
    </location>
</feature>
<evidence type="ECO:0000259" key="7">
    <source>
        <dbReference type="SMART" id="SM00849"/>
    </source>
</evidence>
<name>A0A1V2DX74_9GAMM</name>
<evidence type="ECO:0000256" key="6">
    <source>
        <dbReference type="SAM" id="Phobius"/>
    </source>
</evidence>
<feature type="transmembrane region" description="Helical" evidence="6">
    <location>
        <begin position="244"/>
        <end position="264"/>
    </location>
</feature>
<dbReference type="InterPro" id="IPR036866">
    <property type="entry name" value="RibonucZ/Hydroxyglut_hydro"/>
</dbReference>
<dbReference type="AlphaFoldDB" id="A0A1V2DX74"/>
<proteinExistence type="predicted"/>
<reference evidence="8 9" key="1">
    <citation type="submission" date="2016-12" db="EMBL/GenBank/DDBJ databases">
        <title>Marinobacter lutaoensis whole genome sequencing.</title>
        <authorList>
            <person name="Verma A."/>
            <person name="Krishnamurthi S."/>
        </authorList>
    </citation>
    <scope>NUCLEOTIDE SEQUENCE [LARGE SCALE GENOMIC DNA]</scope>
    <source>
        <strain evidence="8 9">T5054</strain>
    </source>
</reference>
<dbReference type="EMBL" id="MSCW01000001">
    <property type="protein sequence ID" value="ONF45365.1"/>
    <property type="molecule type" value="Genomic_DNA"/>
</dbReference>
<feature type="transmembrane region" description="Helical" evidence="6">
    <location>
        <begin position="442"/>
        <end position="463"/>
    </location>
</feature>
<evidence type="ECO:0000256" key="1">
    <source>
        <dbReference type="ARBA" id="ARBA00004651"/>
    </source>
</evidence>
<feature type="transmembrane region" description="Helical" evidence="6">
    <location>
        <begin position="375"/>
        <end position="395"/>
    </location>
</feature>
<dbReference type="InterPro" id="IPR052159">
    <property type="entry name" value="Competence_DNA_uptake"/>
</dbReference>
<feature type="domain" description="Metallo-beta-lactamase" evidence="7">
    <location>
        <begin position="528"/>
        <end position="722"/>
    </location>
</feature>
<keyword evidence="4 6" id="KW-1133">Transmembrane helix</keyword>
<dbReference type="NCBIfam" id="TIGR00361">
    <property type="entry name" value="ComEC_Rec2"/>
    <property type="match status" value="1"/>
</dbReference>
<feature type="transmembrane region" description="Helical" evidence="6">
    <location>
        <begin position="407"/>
        <end position="435"/>
    </location>
</feature>
<feature type="transmembrane region" description="Helical" evidence="6">
    <location>
        <begin position="494"/>
        <end position="510"/>
    </location>
</feature>
<keyword evidence="3 6" id="KW-0812">Transmembrane</keyword>
<dbReference type="CDD" id="cd07731">
    <property type="entry name" value="ComA-like_MBL-fold"/>
    <property type="match status" value="1"/>
</dbReference>
<feature type="transmembrane region" description="Helical" evidence="6">
    <location>
        <begin position="50"/>
        <end position="67"/>
    </location>
</feature>
<evidence type="ECO:0000256" key="3">
    <source>
        <dbReference type="ARBA" id="ARBA00022692"/>
    </source>
</evidence>
<sequence>MSGTAIGAAWAAFSCGVILLYRLPVLPAWTWLAGAAIVVFLIASRRRARVLAALLAASLAGMAWAAWHAETRLAQRLPPSLEGQPVIVRGYVCDLPTPGRFQSLRFRFCVTEWPGQTQGIHPPDTLRLSWYRGSAETLRRHRLQLDVVLKRPHGALNAAGFRYEDWLFRHGYRATGSVRSAAFDPAVPCHGHCRYALARQALADWVEARFGALDQYPLIASLMIGNRQAMNEEHWALLKATGTVHLVAISGLHLGLVALAVAWLSRRLLLMLPVSWLSERTLRRLVFFLVVAGCLCYALVAGFTVPTRRALVMVTIASWTLLCAREPRPWQSFFTALGLVLMADPFAPLDPGFWLSFAAVAVLLWVLVGRLGPVGWLPGLILTQVAVFAGLWPILASLEQGQPLAGLVANLFAIPWVSVLVMPALALAAVAMALAPGLAEPVVPGLDVLLGGLWQLLAWVASWPWPEPAYAGAGTLGLVAAVLLLALRLPLPGLPVAVLLSLLVWWWSPVPSPASTATESVTVLDVGQGLSVVIQAGGHVLVYDTGPAVDGVFSSVTSTLVPVLRSRGIRRIDHLVLSHADQDHAGDVAGLLARMPVGRIETGEPERIRERLPEAPQPVLPCRRRRETLGGFDLLFWHSRHAQRGNDASCVLIVRHRASGVEWVLPGDLTVTTEQEFLRDDVLQESPTYRIVIAPHHGSKTSSSPAWVTHLAPNLVVYSAGYRHRFGHPHPSVTARYRAVGATALNTACSGSLTFSVAAEGLDIVEARSRAPFWISAPGLARSQCGQP</sequence>
<dbReference type="PANTHER" id="PTHR30619">
    <property type="entry name" value="DNA INTERNALIZATION/COMPETENCE PROTEIN COMEC/REC2"/>
    <property type="match status" value="1"/>
</dbReference>
<dbReference type="Gene3D" id="3.60.15.10">
    <property type="entry name" value="Ribonuclease Z/Hydroxyacylglutathione hydrolase-like"/>
    <property type="match status" value="1"/>
</dbReference>
<dbReference type="InterPro" id="IPR004477">
    <property type="entry name" value="ComEC_N"/>
</dbReference>
<evidence type="ECO:0000313" key="9">
    <source>
        <dbReference type="Proteomes" id="UP000189339"/>
    </source>
</evidence>
<accession>A0A1V2DX74</accession>
<keyword evidence="2" id="KW-1003">Cell membrane</keyword>
<dbReference type="GO" id="GO:0030420">
    <property type="term" value="P:establishment of competence for transformation"/>
    <property type="evidence" value="ECO:0007669"/>
    <property type="project" value="InterPro"/>
</dbReference>
<evidence type="ECO:0000256" key="5">
    <source>
        <dbReference type="ARBA" id="ARBA00023136"/>
    </source>
</evidence>
<feature type="transmembrane region" description="Helical" evidence="6">
    <location>
        <begin position="26"/>
        <end position="43"/>
    </location>
</feature>
<organism evidence="8 9">
    <name type="scientific">Marinobacter lutaoensis</name>
    <dbReference type="NCBI Taxonomy" id="135739"/>
    <lineage>
        <taxon>Bacteria</taxon>
        <taxon>Pseudomonadati</taxon>
        <taxon>Pseudomonadota</taxon>
        <taxon>Gammaproteobacteria</taxon>
        <taxon>Pseudomonadales</taxon>
        <taxon>Marinobacteraceae</taxon>
        <taxon>Marinobacter</taxon>
    </lineage>
</organism>
<dbReference type="Pfam" id="PF03772">
    <property type="entry name" value="Competence"/>
    <property type="match status" value="1"/>
</dbReference>
<evidence type="ECO:0000313" key="8">
    <source>
        <dbReference type="EMBL" id="ONF45365.1"/>
    </source>
</evidence>
<dbReference type="SMART" id="SM00849">
    <property type="entry name" value="Lactamase_B"/>
    <property type="match status" value="1"/>
</dbReference>
<comment type="subcellular location">
    <subcellularLocation>
        <location evidence="1">Cell membrane</location>
        <topology evidence="1">Multi-pass membrane protein</topology>
    </subcellularLocation>
</comment>
<dbReference type="SUPFAM" id="SSF56281">
    <property type="entry name" value="Metallo-hydrolase/oxidoreductase"/>
    <property type="match status" value="1"/>
</dbReference>
<evidence type="ECO:0000256" key="4">
    <source>
        <dbReference type="ARBA" id="ARBA00022989"/>
    </source>
</evidence>
<evidence type="ECO:0000256" key="2">
    <source>
        <dbReference type="ARBA" id="ARBA00022475"/>
    </source>
</evidence>
<dbReference type="Pfam" id="PF13567">
    <property type="entry name" value="DUF4131"/>
    <property type="match status" value="1"/>
</dbReference>
<dbReference type="InterPro" id="IPR001279">
    <property type="entry name" value="Metallo-B-lactamas"/>
</dbReference>
<dbReference type="InterPro" id="IPR035681">
    <property type="entry name" value="ComA-like_MBL"/>
</dbReference>
<dbReference type="Pfam" id="PF00753">
    <property type="entry name" value="Lactamase_B"/>
    <property type="match status" value="1"/>
</dbReference>
<dbReference type="OrthoDB" id="9761531at2"/>
<feature type="transmembrane region" description="Helical" evidence="6">
    <location>
        <begin position="285"/>
        <end position="305"/>
    </location>
</feature>
<comment type="caution">
    <text evidence="8">The sequence shown here is derived from an EMBL/GenBank/DDBJ whole genome shotgun (WGS) entry which is preliminary data.</text>
</comment>
<gene>
    <name evidence="8" type="ORF">BTO32_02590</name>
</gene>
<protein>
    <submittedName>
        <fullName evidence="8">DNA internalization-related competence protein ComEC/Rec2</fullName>
    </submittedName>
</protein>
<dbReference type="Proteomes" id="UP000189339">
    <property type="component" value="Unassembled WGS sequence"/>
</dbReference>
<dbReference type="GO" id="GO:0005886">
    <property type="term" value="C:plasma membrane"/>
    <property type="evidence" value="ECO:0007669"/>
    <property type="project" value="UniProtKB-SubCell"/>
</dbReference>